<gene>
    <name evidence="6" type="ORF">ACFQ3Q_11405</name>
</gene>
<proteinExistence type="inferred from homology"/>
<dbReference type="EMBL" id="JBHTLI010000002">
    <property type="protein sequence ID" value="MFD1096359.1"/>
    <property type="molecule type" value="Genomic_DNA"/>
</dbReference>
<dbReference type="RefSeq" id="WP_380745926.1">
    <property type="nucleotide sequence ID" value="NZ_JBHTLI010000002.1"/>
</dbReference>
<evidence type="ECO:0000256" key="2">
    <source>
        <dbReference type="ARBA" id="ARBA00022676"/>
    </source>
</evidence>
<sequence length="329" mass="39057">MQKIKLWFTDFYEGFEIENNYFFNLLKKTYNVELDQRSPDYLIYSCYGSEFLKYNCIRIYYTGENLVPDFNLCDYAIGFHYLEFHDRYLRFPNFALFKDQFKKLIKPLNSVHSESISKEHFCNFIYANSEADPARDDFFNLLNKYKKVSSPGRHLNNLRINVGERFSKDWMYTKIQFQSSCKFSIAFENSSSPGYTTEKLLHAFISNTIPIYWGNPEVTKDFNPKAFIICHEYPNFEEVVKKIKEIDNDDELFISILNEPPFRNNSVPDNLKTDNLNKFLANIFDQELSDAFRRPNYGTTRKYENNLKGLVKLKNKMKPVINLISKLKN</sequence>
<accession>A0ABW3NTR2</accession>
<organism evidence="6 7">
    <name type="scientific">Salegentibacter chungangensis</name>
    <dbReference type="NCBI Taxonomy" id="1335724"/>
    <lineage>
        <taxon>Bacteria</taxon>
        <taxon>Pseudomonadati</taxon>
        <taxon>Bacteroidota</taxon>
        <taxon>Flavobacteriia</taxon>
        <taxon>Flavobacteriales</taxon>
        <taxon>Flavobacteriaceae</taxon>
        <taxon>Salegentibacter</taxon>
    </lineage>
</organism>
<dbReference type="Gene3D" id="3.40.50.11660">
    <property type="entry name" value="Glycosyl transferase family 10, C-terminal domain"/>
    <property type="match status" value="1"/>
</dbReference>
<dbReference type="InterPro" id="IPR055270">
    <property type="entry name" value="Glyco_tran_10_C"/>
</dbReference>
<comment type="caution">
    <text evidence="6">The sequence shown here is derived from an EMBL/GenBank/DDBJ whole genome shotgun (WGS) entry which is preliminary data.</text>
</comment>
<protein>
    <submittedName>
        <fullName evidence="6">Glycosyltransferase family 10 domain-containing protein</fullName>
    </submittedName>
</protein>
<evidence type="ECO:0000256" key="1">
    <source>
        <dbReference type="ARBA" id="ARBA00008919"/>
    </source>
</evidence>
<dbReference type="InterPro" id="IPR041058">
    <property type="entry name" value="FucT_N"/>
</dbReference>
<evidence type="ECO:0000259" key="4">
    <source>
        <dbReference type="Pfam" id="PF00852"/>
    </source>
</evidence>
<dbReference type="SUPFAM" id="SSF53756">
    <property type="entry name" value="UDP-Glycosyltransferase/glycogen phosphorylase"/>
    <property type="match status" value="1"/>
</dbReference>
<dbReference type="PANTHER" id="PTHR11929">
    <property type="entry name" value="ALPHA- 1,3 -FUCOSYLTRANSFERASE"/>
    <property type="match status" value="1"/>
</dbReference>
<evidence type="ECO:0000313" key="7">
    <source>
        <dbReference type="Proteomes" id="UP001597131"/>
    </source>
</evidence>
<evidence type="ECO:0000256" key="3">
    <source>
        <dbReference type="ARBA" id="ARBA00022679"/>
    </source>
</evidence>
<evidence type="ECO:0000259" key="5">
    <source>
        <dbReference type="Pfam" id="PF18025"/>
    </source>
</evidence>
<reference evidence="7" key="1">
    <citation type="journal article" date="2019" name="Int. J. Syst. Evol. Microbiol.">
        <title>The Global Catalogue of Microorganisms (GCM) 10K type strain sequencing project: providing services to taxonomists for standard genome sequencing and annotation.</title>
        <authorList>
            <consortium name="The Broad Institute Genomics Platform"/>
            <consortium name="The Broad Institute Genome Sequencing Center for Infectious Disease"/>
            <person name="Wu L."/>
            <person name="Ma J."/>
        </authorList>
    </citation>
    <scope>NUCLEOTIDE SEQUENCE [LARGE SCALE GENOMIC DNA]</scope>
    <source>
        <strain evidence="7">CCUG 64793</strain>
    </source>
</reference>
<keyword evidence="2" id="KW-0328">Glycosyltransferase</keyword>
<dbReference type="InterPro" id="IPR038577">
    <property type="entry name" value="GT10-like_C_sf"/>
</dbReference>
<comment type="similarity">
    <text evidence="1">Belongs to the glycosyltransferase 10 family.</text>
</comment>
<dbReference type="Pfam" id="PF18025">
    <property type="entry name" value="FucT_N"/>
    <property type="match status" value="1"/>
</dbReference>
<feature type="domain" description="Fucosyltransferase C-terminal" evidence="4">
    <location>
        <begin position="118"/>
        <end position="254"/>
    </location>
</feature>
<dbReference type="PANTHER" id="PTHR11929:SF194">
    <property type="entry name" value="ALPHA-(1,3)-FUCOSYLTRANSFERASE 10"/>
    <property type="match status" value="1"/>
</dbReference>
<dbReference type="InterPro" id="IPR001503">
    <property type="entry name" value="Glyco_trans_10"/>
</dbReference>
<dbReference type="Proteomes" id="UP001597131">
    <property type="component" value="Unassembled WGS sequence"/>
</dbReference>
<dbReference type="Pfam" id="PF00852">
    <property type="entry name" value="Glyco_transf_10"/>
    <property type="match status" value="1"/>
</dbReference>
<name>A0ABW3NTR2_9FLAO</name>
<keyword evidence="3" id="KW-0808">Transferase</keyword>
<keyword evidence="7" id="KW-1185">Reference proteome</keyword>
<evidence type="ECO:0000313" key="6">
    <source>
        <dbReference type="EMBL" id="MFD1096359.1"/>
    </source>
</evidence>
<feature type="domain" description="Alpha-(1,3)-fucosyltransferase FucT N-terminal" evidence="5">
    <location>
        <begin position="7"/>
        <end position="97"/>
    </location>
</feature>